<dbReference type="AlphaFoldDB" id="D8T319"/>
<dbReference type="KEGG" id="smo:SELMODRAFT_428501"/>
<dbReference type="GO" id="GO:0031146">
    <property type="term" value="P:SCF-dependent proteasomal ubiquitin-dependent protein catabolic process"/>
    <property type="evidence" value="ECO:0000318"/>
    <property type="project" value="GO_Central"/>
</dbReference>
<reference evidence="1 2" key="1">
    <citation type="journal article" date="2011" name="Science">
        <title>The Selaginella genome identifies genetic changes associated with the evolution of vascular plants.</title>
        <authorList>
            <person name="Banks J.A."/>
            <person name="Nishiyama T."/>
            <person name="Hasebe M."/>
            <person name="Bowman J.L."/>
            <person name="Gribskov M."/>
            <person name="dePamphilis C."/>
            <person name="Albert V.A."/>
            <person name="Aono N."/>
            <person name="Aoyama T."/>
            <person name="Ambrose B.A."/>
            <person name="Ashton N.W."/>
            <person name="Axtell M.J."/>
            <person name="Barker E."/>
            <person name="Barker M.S."/>
            <person name="Bennetzen J.L."/>
            <person name="Bonawitz N.D."/>
            <person name="Chapple C."/>
            <person name="Cheng C."/>
            <person name="Correa L.G."/>
            <person name="Dacre M."/>
            <person name="DeBarry J."/>
            <person name="Dreyer I."/>
            <person name="Elias M."/>
            <person name="Engstrom E.M."/>
            <person name="Estelle M."/>
            <person name="Feng L."/>
            <person name="Finet C."/>
            <person name="Floyd S.K."/>
            <person name="Frommer W.B."/>
            <person name="Fujita T."/>
            <person name="Gramzow L."/>
            <person name="Gutensohn M."/>
            <person name="Harholt J."/>
            <person name="Hattori M."/>
            <person name="Heyl A."/>
            <person name="Hirai T."/>
            <person name="Hiwatashi Y."/>
            <person name="Ishikawa M."/>
            <person name="Iwata M."/>
            <person name="Karol K.G."/>
            <person name="Koehler B."/>
            <person name="Kolukisaoglu U."/>
            <person name="Kubo M."/>
            <person name="Kurata T."/>
            <person name="Lalonde S."/>
            <person name="Li K."/>
            <person name="Li Y."/>
            <person name="Litt A."/>
            <person name="Lyons E."/>
            <person name="Manning G."/>
            <person name="Maruyama T."/>
            <person name="Michael T.P."/>
            <person name="Mikami K."/>
            <person name="Miyazaki S."/>
            <person name="Morinaga S."/>
            <person name="Murata T."/>
            <person name="Mueller-Roeber B."/>
            <person name="Nelson D.R."/>
            <person name="Obara M."/>
            <person name="Oguri Y."/>
            <person name="Olmstead R.G."/>
            <person name="Onodera N."/>
            <person name="Petersen B.L."/>
            <person name="Pils B."/>
            <person name="Prigge M."/>
            <person name="Rensing S.A."/>
            <person name="Riano-Pachon D.M."/>
            <person name="Roberts A.W."/>
            <person name="Sato Y."/>
            <person name="Scheller H.V."/>
            <person name="Schulz B."/>
            <person name="Schulz C."/>
            <person name="Shakirov E.V."/>
            <person name="Shibagaki N."/>
            <person name="Shinohara N."/>
            <person name="Shippen D.E."/>
            <person name="Soerensen I."/>
            <person name="Sotooka R."/>
            <person name="Sugimoto N."/>
            <person name="Sugita M."/>
            <person name="Sumikawa N."/>
            <person name="Tanurdzic M."/>
            <person name="Theissen G."/>
            <person name="Ulvskov P."/>
            <person name="Wakazuki S."/>
            <person name="Weng J.K."/>
            <person name="Willats W.W."/>
            <person name="Wipf D."/>
            <person name="Wolf P.G."/>
            <person name="Yang L."/>
            <person name="Zimmer A.D."/>
            <person name="Zhu Q."/>
            <person name="Mitros T."/>
            <person name="Hellsten U."/>
            <person name="Loque D."/>
            <person name="Otillar R."/>
            <person name="Salamov A."/>
            <person name="Schmutz J."/>
            <person name="Shapiro H."/>
            <person name="Lindquist E."/>
            <person name="Lucas S."/>
            <person name="Rokhsar D."/>
            <person name="Grigoriev I.V."/>
        </authorList>
    </citation>
    <scope>NUCLEOTIDE SEQUENCE [LARGE SCALE GENOMIC DNA]</scope>
</reference>
<organism evidence="2">
    <name type="scientific">Selaginella moellendorffii</name>
    <name type="common">Spikemoss</name>
    <dbReference type="NCBI Taxonomy" id="88036"/>
    <lineage>
        <taxon>Eukaryota</taxon>
        <taxon>Viridiplantae</taxon>
        <taxon>Streptophyta</taxon>
        <taxon>Embryophyta</taxon>
        <taxon>Tracheophyta</taxon>
        <taxon>Lycopodiopsida</taxon>
        <taxon>Selaginellales</taxon>
        <taxon>Selaginellaceae</taxon>
        <taxon>Selaginella</taxon>
    </lineage>
</organism>
<evidence type="ECO:0000313" key="2">
    <source>
        <dbReference type="Proteomes" id="UP000001514"/>
    </source>
</evidence>
<dbReference type="InParanoid" id="D8T319"/>
<dbReference type="GO" id="GO:0004842">
    <property type="term" value="F:ubiquitin-protein transferase activity"/>
    <property type="evidence" value="ECO:0000318"/>
    <property type="project" value="GO_Central"/>
</dbReference>
<dbReference type="Proteomes" id="UP000001514">
    <property type="component" value="Unassembled WGS sequence"/>
</dbReference>
<dbReference type="HOGENOM" id="CLU_069013_0_0_1"/>
<evidence type="ECO:0000313" key="1">
    <source>
        <dbReference type="EMBL" id="EFJ08951.1"/>
    </source>
</evidence>
<accession>D8T319</accession>
<dbReference type="EMBL" id="GL377667">
    <property type="protein sequence ID" value="EFJ08951.1"/>
    <property type="molecule type" value="Genomic_DNA"/>
</dbReference>
<name>D8T319_SELML</name>
<gene>
    <name evidence="1" type="ORF">SELMODRAFT_428501</name>
</gene>
<dbReference type="Gramene" id="EFJ08951">
    <property type="protein sequence ID" value="EFJ08951"/>
    <property type="gene ID" value="SELMODRAFT_428501"/>
</dbReference>
<protein>
    <submittedName>
        <fullName evidence="1">Uncharacterized protein</fullName>
    </submittedName>
</protein>
<sequence>MKALLRSSELATTGRFTSGLELLAYTGRFRTILVVCIINETSETRFLVGNPLTHQWVTTVPPLKSSVQCRRSFMLIPYMSEGSMFFRIAIDPYLFDSRVGIWTLPSYQTIWTYMLEIGGEIGLLAATRWFWCWTGRVQDMLYKWQSYVLSVGMQVVVFDSQRMTWELVGKRLLCTMELLVWVPDFAAVPNVNTPSKKLKQSCASKYSEASFGIRPAACGTFAEVEAVSKRGMTWQQIGELAVDRNKGGIFKLHLIA</sequence>
<proteinExistence type="predicted"/>
<keyword evidence="2" id="KW-1185">Reference proteome</keyword>